<evidence type="ECO:0000313" key="2">
    <source>
        <dbReference type="EMBL" id="MFC5713833.1"/>
    </source>
</evidence>
<dbReference type="RefSeq" id="WP_385942094.1">
    <property type="nucleotide sequence ID" value="NZ_JBHSOZ010000007.1"/>
</dbReference>
<sequence length="509" mass="58063">MRYIEELSRQQEEALQKWPEPIRFKEGELPNFHVDVFPCWLRDYIEEVAEATQTPTDASGMLAISMLSSILSKKFFVSIAPQWSESLNSYVIIALPPGNRKSAVFDLLKEPITTFEKEEQNRLRVEIREKKAVLEAKHKRLDVLERQYGRAGDDSLLNEITVLTNEIEEEILPAVPRYIVGDITAEKLGVLLAENNEKMAVLSGEGGAVIGNMAGRYSSDGKSNIEIYLNGHTGDYTPIDRIGREPIVLQKPCLTIGIFVQPSVVRDFPLAFKERGLMQRFIYSFPESLVGYRKVNPNPIKDYVMAAYQMNLKKMLLFKPKKEIKLTFDKEAALFEQDMRMEIEEMLREGGVLQDMKEWGSKLAGQIIRIAGLFHVANHIKDDLNNIPTKINLITLRNAKKLMSYLVEHARVAYGLMGMDQGLEDAKYLLNHFLKTEQETYTKREAFQGTKGTFKNVARFEAAVTELVERNYVQREVTNSFGKGRKSYNILLNPKATIPSNLKNMKSHS</sequence>
<reference evidence="3" key="1">
    <citation type="journal article" date="2019" name="Int. J. Syst. Evol. Microbiol.">
        <title>The Global Catalogue of Microorganisms (GCM) 10K type strain sequencing project: providing services to taxonomists for standard genome sequencing and annotation.</title>
        <authorList>
            <consortium name="The Broad Institute Genomics Platform"/>
            <consortium name="The Broad Institute Genome Sequencing Center for Infectious Disease"/>
            <person name="Wu L."/>
            <person name="Ma J."/>
        </authorList>
    </citation>
    <scope>NUCLEOTIDE SEQUENCE [LARGE SCALE GENOMIC DNA]</scope>
    <source>
        <strain evidence="3">CECT 7184</strain>
    </source>
</reference>
<dbReference type="EMBL" id="JBHSOZ010000007">
    <property type="protein sequence ID" value="MFC5713833.1"/>
    <property type="molecule type" value="Genomic_DNA"/>
</dbReference>
<accession>A0ABW0YTC1</accession>
<keyword evidence="1" id="KW-0175">Coiled coil</keyword>
<protein>
    <submittedName>
        <fullName evidence="2">YfjI family protein</fullName>
    </submittedName>
</protein>
<dbReference type="Pfam" id="PF13148">
    <property type="entry name" value="DUF3987"/>
    <property type="match status" value="1"/>
</dbReference>
<evidence type="ECO:0000256" key="1">
    <source>
        <dbReference type="SAM" id="Coils"/>
    </source>
</evidence>
<evidence type="ECO:0000313" key="3">
    <source>
        <dbReference type="Proteomes" id="UP001596142"/>
    </source>
</evidence>
<gene>
    <name evidence="2" type="ORF">ACFPU1_13750</name>
</gene>
<keyword evidence="3" id="KW-1185">Reference proteome</keyword>
<comment type="caution">
    <text evidence="2">The sequence shown here is derived from an EMBL/GenBank/DDBJ whole genome shotgun (WGS) entry which is preliminary data.</text>
</comment>
<proteinExistence type="predicted"/>
<name>A0ABW0YTC1_9BACI</name>
<dbReference type="InterPro" id="IPR025048">
    <property type="entry name" value="DUF3987"/>
</dbReference>
<organism evidence="2 3">
    <name type="scientific">Thalassorhabdus alkalitolerans</name>
    <dbReference type="NCBI Taxonomy" id="2282697"/>
    <lineage>
        <taxon>Bacteria</taxon>
        <taxon>Bacillati</taxon>
        <taxon>Bacillota</taxon>
        <taxon>Bacilli</taxon>
        <taxon>Bacillales</taxon>
        <taxon>Bacillaceae</taxon>
        <taxon>Thalassorhabdus</taxon>
    </lineage>
</organism>
<dbReference type="Proteomes" id="UP001596142">
    <property type="component" value="Unassembled WGS sequence"/>
</dbReference>
<feature type="coiled-coil region" evidence="1">
    <location>
        <begin position="117"/>
        <end position="147"/>
    </location>
</feature>